<proteinExistence type="predicted"/>
<keyword evidence="4" id="KW-0804">Transcription</keyword>
<dbReference type="InterPro" id="IPR009057">
    <property type="entry name" value="Homeodomain-like_sf"/>
</dbReference>
<geneLocation type="plasmid" evidence="7 8">
    <name>unnamed1</name>
</geneLocation>
<dbReference type="OrthoDB" id="9814200at2"/>
<dbReference type="Gene3D" id="1.10.10.60">
    <property type="entry name" value="Homeodomain-like"/>
    <property type="match status" value="1"/>
</dbReference>
<dbReference type="SUPFAM" id="SSF46689">
    <property type="entry name" value="Homeodomain-like"/>
    <property type="match status" value="1"/>
</dbReference>
<reference evidence="7 8" key="1">
    <citation type="submission" date="2018-11" db="EMBL/GenBank/DDBJ databases">
        <title>Deinococcus shelandsis sp. nov., isolated from South Shetland Islands soil of Antarctica.</title>
        <authorList>
            <person name="Tian J."/>
        </authorList>
    </citation>
    <scope>NUCLEOTIDE SEQUENCE [LARGE SCALE GENOMIC DNA]</scope>
    <source>
        <strain evidence="7 8">S14-83T</strain>
        <plasmid evidence="7 8">unnamed1</plasmid>
    </source>
</reference>
<evidence type="ECO:0000256" key="5">
    <source>
        <dbReference type="PROSITE-ProRule" id="PRU00335"/>
    </source>
</evidence>
<protein>
    <submittedName>
        <fullName evidence="7">TetR/AcrR family transcriptional regulator</fullName>
    </submittedName>
</protein>
<accession>A0A3G8YH12</accession>
<organism evidence="7 8">
    <name type="scientific">Deinococcus psychrotolerans</name>
    <dbReference type="NCBI Taxonomy" id="2489213"/>
    <lineage>
        <taxon>Bacteria</taxon>
        <taxon>Thermotogati</taxon>
        <taxon>Deinococcota</taxon>
        <taxon>Deinococci</taxon>
        <taxon>Deinococcales</taxon>
        <taxon>Deinococcaceae</taxon>
        <taxon>Deinococcus</taxon>
    </lineage>
</organism>
<dbReference type="PANTHER" id="PTHR30055:SF175">
    <property type="entry name" value="HTH-TYPE TRANSCRIPTIONAL REPRESSOR KSTR2"/>
    <property type="match status" value="1"/>
</dbReference>
<dbReference type="InterPro" id="IPR041490">
    <property type="entry name" value="KstR2_TetR_C"/>
</dbReference>
<dbReference type="InterPro" id="IPR036271">
    <property type="entry name" value="Tet_transcr_reg_TetR-rel_C_sf"/>
</dbReference>
<evidence type="ECO:0000256" key="4">
    <source>
        <dbReference type="ARBA" id="ARBA00023163"/>
    </source>
</evidence>
<dbReference type="GO" id="GO:0003700">
    <property type="term" value="F:DNA-binding transcription factor activity"/>
    <property type="evidence" value="ECO:0007669"/>
    <property type="project" value="TreeGrafter"/>
</dbReference>
<evidence type="ECO:0000313" key="7">
    <source>
        <dbReference type="EMBL" id="AZI44582.1"/>
    </source>
</evidence>
<dbReference type="Gene3D" id="1.10.357.10">
    <property type="entry name" value="Tetracycline Repressor, domain 2"/>
    <property type="match status" value="1"/>
</dbReference>
<keyword evidence="2" id="KW-0805">Transcription regulation</keyword>
<dbReference type="InterPro" id="IPR001647">
    <property type="entry name" value="HTH_TetR"/>
</dbReference>
<name>A0A3G8YH12_9DEIO</name>
<dbReference type="Pfam" id="PF00440">
    <property type="entry name" value="TetR_N"/>
    <property type="match status" value="1"/>
</dbReference>
<dbReference type="AlphaFoldDB" id="A0A3G8YH12"/>
<evidence type="ECO:0000256" key="3">
    <source>
        <dbReference type="ARBA" id="ARBA00023125"/>
    </source>
</evidence>
<dbReference type="PRINTS" id="PR00455">
    <property type="entry name" value="HTHTETR"/>
</dbReference>
<dbReference type="KEGG" id="dph:EHF33_16895"/>
<sequence>MRVPDERAPSERREQIYQAAAHLFSDVGYRATSMRDIASALNIKAGSLYAHISSKEELLWEIVTRMADEFDEALQPAVSRRGSAADKLTFALEAYVVVVTRNLGFAKVLFTEWRHLPPERQTLITVRRDKVERLFREILIEGVAAGEFVPGLDVRLTAVLALSGANWLPNWYKVGGPLSPQDVADQFVALLLGGIQRSEHRPER</sequence>
<evidence type="ECO:0000259" key="6">
    <source>
        <dbReference type="PROSITE" id="PS50977"/>
    </source>
</evidence>
<dbReference type="Proteomes" id="UP000276417">
    <property type="component" value="Plasmid unnamed1"/>
</dbReference>
<dbReference type="InterPro" id="IPR050109">
    <property type="entry name" value="HTH-type_TetR-like_transc_reg"/>
</dbReference>
<evidence type="ECO:0000256" key="1">
    <source>
        <dbReference type="ARBA" id="ARBA00022491"/>
    </source>
</evidence>
<dbReference type="PANTHER" id="PTHR30055">
    <property type="entry name" value="HTH-TYPE TRANSCRIPTIONAL REGULATOR RUTR"/>
    <property type="match status" value="1"/>
</dbReference>
<keyword evidence="3 5" id="KW-0238">DNA-binding</keyword>
<dbReference type="GO" id="GO:0000976">
    <property type="term" value="F:transcription cis-regulatory region binding"/>
    <property type="evidence" value="ECO:0007669"/>
    <property type="project" value="TreeGrafter"/>
</dbReference>
<evidence type="ECO:0000256" key="2">
    <source>
        <dbReference type="ARBA" id="ARBA00023015"/>
    </source>
</evidence>
<evidence type="ECO:0000313" key="8">
    <source>
        <dbReference type="Proteomes" id="UP000276417"/>
    </source>
</evidence>
<gene>
    <name evidence="7" type="ORF">EHF33_16895</name>
</gene>
<keyword evidence="7" id="KW-0614">Plasmid</keyword>
<keyword evidence="8" id="KW-1185">Reference proteome</keyword>
<feature type="domain" description="HTH tetR-type" evidence="6">
    <location>
        <begin position="10"/>
        <end position="70"/>
    </location>
</feature>
<dbReference type="PROSITE" id="PS50977">
    <property type="entry name" value="HTH_TETR_2"/>
    <property type="match status" value="1"/>
</dbReference>
<dbReference type="Pfam" id="PF17932">
    <property type="entry name" value="TetR_C_24"/>
    <property type="match status" value="1"/>
</dbReference>
<dbReference type="EMBL" id="CP034185">
    <property type="protein sequence ID" value="AZI44582.1"/>
    <property type="molecule type" value="Genomic_DNA"/>
</dbReference>
<feature type="DNA-binding region" description="H-T-H motif" evidence="5">
    <location>
        <begin position="33"/>
        <end position="52"/>
    </location>
</feature>
<dbReference type="SUPFAM" id="SSF48498">
    <property type="entry name" value="Tetracyclin repressor-like, C-terminal domain"/>
    <property type="match status" value="1"/>
</dbReference>
<keyword evidence="1" id="KW-0678">Repressor</keyword>